<accession>A0ACC2U7Y1</accession>
<dbReference type="EMBL" id="QTSX02001422">
    <property type="protein sequence ID" value="KAJ9082872.1"/>
    <property type="molecule type" value="Genomic_DNA"/>
</dbReference>
<evidence type="ECO:0000313" key="2">
    <source>
        <dbReference type="Proteomes" id="UP001165960"/>
    </source>
</evidence>
<protein>
    <submittedName>
        <fullName evidence="1">Uncharacterized protein</fullName>
    </submittedName>
</protein>
<organism evidence="1 2">
    <name type="scientific">Entomophthora muscae</name>
    <dbReference type="NCBI Taxonomy" id="34485"/>
    <lineage>
        <taxon>Eukaryota</taxon>
        <taxon>Fungi</taxon>
        <taxon>Fungi incertae sedis</taxon>
        <taxon>Zoopagomycota</taxon>
        <taxon>Entomophthoromycotina</taxon>
        <taxon>Entomophthoromycetes</taxon>
        <taxon>Entomophthorales</taxon>
        <taxon>Entomophthoraceae</taxon>
        <taxon>Entomophthora</taxon>
    </lineage>
</organism>
<evidence type="ECO:0000313" key="1">
    <source>
        <dbReference type="EMBL" id="KAJ9082872.1"/>
    </source>
</evidence>
<proteinExistence type="predicted"/>
<gene>
    <name evidence="1" type="ORF">DSO57_1000858</name>
</gene>
<name>A0ACC2U7Y1_9FUNG</name>
<dbReference type="Proteomes" id="UP001165960">
    <property type="component" value="Unassembled WGS sequence"/>
</dbReference>
<keyword evidence="2" id="KW-1185">Reference proteome</keyword>
<comment type="caution">
    <text evidence="1">The sequence shown here is derived from an EMBL/GenBank/DDBJ whole genome shotgun (WGS) entry which is preliminary data.</text>
</comment>
<reference evidence="1" key="1">
    <citation type="submission" date="2022-04" db="EMBL/GenBank/DDBJ databases">
        <title>Genome of the entomopathogenic fungus Entomophthora muscae.</title>
        <authorList>
            <person name="Elya C."/>
            <person name="Lovett B.R."/>
            <person name="Lee E."/>
            <person name="Macias A.M."/>
            <person name="Hajek A.E."/>
            <person name="De Bivort B.L."/>
            <person name="Kasson M.T."/>
            <person name="De Fine Licht H.H."/>
            <person name="Stajich J.E."/>
        </authorList>
    </citation>
    <scope>NUCLEOTIDE SEQUENCE</scope>
    <source>
        <strain evidence="1">Berkeley</strain>
    </source>
</reference>
<sequence>MELASGYWKVDLSPEDKQKAALITSEGLFELLVCLRDYMMPLLPSNGLSGITSLTTVIQ</sequence>